<feature type="transmembrane region" description="Helical" evidence="1">
    <location>
        <begin position="12"/>
        <end position="28"/>
    </location>
</feature>
<keyword evidence="1" id="KW-1133">Transmembrane helix</keyword>
<dbReference type="AlphaFoldDB" id="A0A139BWF6"/>
<sequence length="99" mass="11030">MTAVSSPLAYEIAAWMMTIFALAVFVRWKKSPGGGQQQGMSALFFCRMPGNGWRLIARAGIINKRIFNGRFFSNLRVLLIIHPAGYQPSAARWEQTPGV</sequence>
<dbReference type="Proteomes" id="UP000070578">
    <property type="component" value="Unassembled WGS sequence"/>
</dbReference>
<reference evidence="2 3" key="2">
    <citation type="submission" date="2016-03" db="EMBL/GenBank/DDBJ databases">
        <title>New uncultured bacterium of the family Gallionellaceae from acid mine drainage: description and reconstruction of genome based on metagenomic analysis of microbial community.</title>
        <authorList>
            <person name="Kadnikov V."/>
            <person name="Ivasenko D."/>
            <person name="Beletsky A."/>
            <person name="Mardanov A."/>
            <person name="Danilova E."/>
            <person name="Pimenov N."/>
            <person name="Karnachuk O."/>
            <person name="Ravin N."/>
        </authorList>
    </citation>
    <scope>NUCLEOTIDE SEQUENCE [LARGE SCALE GENOMIC DNA]</scope>
    <source>
        <strain evidence="2">ShG14-8</strain>
    </source>
</reference>
<protein>
    <submittedName>
        <fullName evidence="2">Uncharacterized protein</fullName>
    </submittedName>
</protein>
<proteinExistence type="predicted"/>
<evidence type="ECO:0000313" key="3">
    <source>
        <dbReference type="Proteomes" id="UP000070578"/>
    </source>
</evidence>
<reference evidence="2 3" key="1">
    <citation type="submission" date="2016-02" db="EMBL/GenBank/DDBJ databases">
        <authorList>
            <person name="Wen L."/>
            <person name="He K."/>
            <person name="Yang H."/>
        </authorList>
    </citation>
    <scope>NUCLEOTIDE SEQUENCE [LARGE SCALE GENOMIC DNA]</scope>
    <source>
        <strain evidence="2">ShG14-8</strain>
    </source>
</reference>
<dbReference type="EMBL" id="LSLI01000007">
    <property type="protein sequence ID" value="KXS33334.1"/>
    <property type="molecule type" value="Genomic_DNA"/>
</dbReference>
<comment type="caution">
    <text evidence="2">The sequence shown here is derived from an EMBL/GenBank/DDBJ whole genome shotgun (WGS) entry which is preliminary data.</text>
</comment>
<evidence type="ECO:0000256" key="1">
    <source>
        <dbReference type="SAM" id="Phobius"/>
    </source>
</evidence>
<keyword evidence="1" id="KW-0472">Membrane</keyword>
<accession>A0A139BWF6</accession>
<organism evidence="2 3">
    <name type="scientific">Candidatus Gallionella acididurans</name>
    <dbReference type="NCBI Taxonomy" id="1796491"/>
    <lineage>
        <taxon>Bacteria</taxon>
        <taxon>Pseudomonadati</taxon>
        <taxon>Pseudomonadota</taxon>
        <taxon>Betaproteobacteria</taxon>
        <taxon>Nitrosomonadales</taxon>
        <taxon>Gallionellaceae</taxon>
        <taxon>Gallionella</taxon>
    </lineage>
</organism>
<name>A0A139BWF6_9PROT</name>
<gene>
    <name evidence="2" type="ORF">AWT59_0496</name>
</gene>
<evidence type="ECO:0000313" key="2">
    <source>
        <dbReference type="EMBL" id="KXS33334.1"/>
    </source>
</evidence>
<keyword evidence="1" id="KW-0812">Transmembrane</keyword>